<reference evidence="1" key="1">
    <citation type="journal article" date="2021" name="New Phytol.">
        <title>Evolutionary innovations through gain and loss of genes in the ectomycorrhizal Boletales.</title>
        <authorList>
            <person name="Wu G."/>
            <person name="Miyauchi S."/>
            <person name="Morin E."/>
            <person name="Kuo A."/>
            <person name="Drula E."/>
            <person name="Varga T."/>
            <person name="Kohler A."/>
            <person name="Feng B."/>
            <person name="Cao Y."/>
            <person name="Lipzen A."/>
            <person name="Daum C."/>
            <person name="Hundley H."/>
            <person name="Pangilinan J."/>
            <person name="Johnson J."/>
            <person name="Barry K."/>
            <person name="LaButti K."/>
            <person name="Ng V."/>
            <person name="Ahrendt S."/>
            <person name="Min B."/>
            <person name="Choi I.G."/>
            <person name="Park H."/>
            <person name="Plett J.M."/>
            <person name="Magnuson J."/>
            <person name="Spatafora J.W."/>
            <person name="Nagy L.G."/>
            <person name="Henrissat B."/>
            <person name="Grigoriev I.V."/>
            <person name="Yang Z.L."/>
            <person name="Xu J."/>
            <person name="Martin F.M."/>
        </authorList>
    </citation>
    <scope>NUCLEOTIDE SEQUENCE</scope>
    <source>
        <strain evidence="1">ATCC 28755</strain>
    </source>
</reference>
<comment type="caution">
    <text evidence="1">The sequence shown here is derived from an EMBL/GenBank/DDBJ whole genome shotgun (WGS) entry which is preliminary data.</text>
</comment>
<gene>
    <name evidence="1" type="ORF">BJ138DRAFT_1014441</name>
</gene>
<dbReference type="Proteomes" id="UP000790377">
    <property type="component" value="Unassembled WGS sequence"/>
</dbReference>
<sequence length="493" mass="55981">TRVEILSRISSWIENESSQPICWLNGLAGSGKSAIAQCVAEIYAEKNQLAASFFFSRREMQRSTTQHFFPTISSQVLRFFPSTKQSIAAALDEDYTVPTKLLREQLQKLVLGPLCAMTERPVSPVLIIIDALDECENERLVVELISLLAQLIRQCPHPLRLLLTSRVESHIRDTFREASILSMTLHLELATFDAEEDIRLFMTYAFDKIYKQHHVLMDGVQRPWPPTDELEKLLKKASGLFIFATTVIKFVGSKHHDPRARLETIFNDANFSSGDATFADLDSLYQDAIRTISDADLARLVLGVVCYIASPLSIWALNKILSPLPNMDVALILPDLSSVLLVPEDQKQPVRIYHTSFRDFLASPHRAKRYFVDPSVYHQLLARLCLEHMCSNLKHDMCDIGDPSKLTSEVDDLPRRCSERIDEATRYACHQWSYHLTQTPTTAAVNENLMKILITFSQKSILHWVETLSLLGAMDVVITILRDAISWLKVRIS</sequence>
<dbReference type="EMBL" id="MU267901">
    <property type="protein sequence ID" value="KAH7907480.1"/>
    <property type="molecule type" value="Genomic_DNA"/>
</dbReference>
<name>A0ACB8A1R5_9AGAM</name>
<accession>A0ACB8A1R5</accession>
<protein>
    <submittedName>
        <fullName evidence="1">Uncharacterized protein</fullName>
    </submittedName>
</protein>
<feature type="non-terminal residue" evidence="1">
    <location>
        <position position="1"/>
    </location>
</feature>
<evidence type="ECO:0000313" key="2">
    <source>
        <dbReference type="Proteomes" id="UP000790377"/>
    </source>
</evidence>
<keyword evidence="2" id="KW-1185">Reference proteome</keyword>
<organism evidence="1 2">
    <name type="scientific">Hygrophoropsis aurantiaca</name>
    <dbReference type="NCBI Taxonomy" id="72124"/>
    <lineage>
        <taxon>Eukaryota</taxon>
        <taxon>Fungi</taxon>
        <taxon>Dikarya</taxon>
        <taxon>Basidiomycota</taxon>
        <taxon>Agaricomycotina</taxon>
        <taxon>Agaricomycetes</taxon>
        <taxon>Agaricomycetidae</taxon>
        <taxon>Boletales</taxon>
        <taxon>Coniophorineae</taxon>
        <taxon>Hygrophoropsidaceae</taxon>
        <taxon>Hygrophoropsis</taxon>
    </lineage>
</organism>
<evidence type="ECO:0000313" key="1">
    <source>
        <dbReference type="EMBL" id="KAH7907480.1"/>
    </source>
</evidence>
<proteinExistence type="predicted"/>